<name>A0A484FV96_COLOR</name>
<accession>A0A484FV96</accession>
<reference evidence="4" key="2">
    <citation type="journal article" date="2019" name="Mol. Plant Microbe Interact.">
        <title>Genome sequence resources for four phytopathogenic fungi from the Colletotrichum orbiculare species complex.</title>
        <authorList>
            <person name="Gan P."/>
            <person name="Tsushima A."/>
            <person name="Narusaka M."/>
            <person name="Narusaka Y."/>
            <person name="Takano Y."/>
            <person name="Kubo Y."/>
            <person name="Shirasu K."/>
        </authorList>
    </citation>
    <scope>GENOME REANNOTATION</scope>
    <source>
        <strain evidence="4">104-T / ATCC 96160 / CBS 514.97 / LARS 414 / MAFF 240422</strain>
    </source>
</reference>
<keyword evidence="4" id="KW-1185">Reference proteome</keyword>
<feature type="region of interest" description="Disordered" evidence="1">
    <location>
        <begin position="45"/>
        <end position="70"/>
    </location>
</feature>
<dbReference type="Proteomes" id="UP000014480">
    <property type="component" value="Unassembled WGS sequence"/>
</dbReference>
<proteinExistence type="predicted"/>
<reference evidence="4" key="1">
    <citation type="journal article" date="2013" name="New Phytol.">
        <title>Comparative genomic and transcriptomic analyses reveal the hemibiotrophic stage shift of Colletotrichum fungi.</title>
        <authorList>
            <person name="Gan P."/>
            <person name="Ikeda K."/>
            <person name="Irieda H."/>
            <person name="Narusaka M."/>
            <person name="O'Connell R.J."/>
            <person name="Narusaka Y."/>
            <person name="Takano Y."/>
            <person name="Kubo Y."/>
            <person name="Shirasu K."/>
        </authorList>
    </citation>
    <scope>NUCLEOTIDE SEQUENCE [LARGE SCALE GENOMIC DNA]</scope>
    <source>
        <strain evidence="4">104-T / ATCC 96160 / CBS 514.97 / LARS 414 / MAFF 240422</strain>
    </source>
</reference>
<keyword evidence="2" id="KW-0472">Membrane</keyword>
<sequence>MALGIIERIQQKIELFRLEQRYTRRRDRRSTFVSNAVYVDGEYVYQTPSSTGNSSTGSTSSKGSASRGVNALHHAEPVSPTVAPTHTETERNKKRLSRFASMPGFGSSNKQAPTQDWRASQISVEEVRRWTIFGLGPGRQLHDGDMTTLGLVFERRIAFATALGCLFLFFIIAVPCLSGLMHLEQRSSVPFFRPRDGVQKFGRSSGRTSDAWQFDPTFAQGLSP</sequence>
<comment type="caution">
    <text evidence="3">The sequence shown here is derived from an EMBL/GenBank/DDBJ whole genome shotgun (WGS) entry which is preliminary data.</text>
</comment>
<evidence type="ECO:0000256" key="1">
    <source>
        <dbReference type="SAM" id="MobiDB-lite"/>
    </source>
</evidence>
<dbReference type="OrthoDB" id="5285218at2759"/>
<dbReference type="AlphaFoldDB" id="A0A484FV96"/>
<feature type="compositionally biased region" description="Polar residues" evidence="1">
    <location>
        <begin position="106"/>
        <end position="118"/>
    </location>
</feature>
<protein>
    <recommendedName>
        <fullName evidence="5">Transmembrane protein</fullName>
    </recommendedName>
</protein>
<evidence type="ECO:0008006" key="5">
    <source>
        <dbReference type="Google" id="ProtNLM"/>
    </source>
</evidence>
<feature type="region of interest" description="Disordered" evidence="1">
    <location>
        <begin position="98"/>
        <end position="118"/>
    </location>
</feature>
<feature type="region of interest" description="Disordered" evidence="1">
    <location>
        <begin position="201"/>
        <end position="224"/>
    </location>
</feature>
<dbReference type="EMBL" id="AMCV02000013">
    <property type="protein sequence ID" value="TDZ21661.1"/>
    <property type="molecule type" value="Genomic_DNA"/>
</dbReference>
<organism evidence="3 4">
    <name type="scientific">Colletotrichum orbiculare (strain 104-T / ATCC 96160 / CBS 514.97 / LARS 414 / MAFF 240422)</name>
    <name type="common">Cucumber anthracnose fungus</name>
    <name type="synonym">Colletotrichum lagenarium</name>
    <dbReference type="NCBI Taxonomy" id="1213857"/>
    <lineage>
        <taxon>Eukaryota</taxon>
        <taxon>Fungi</taxon>
        <taxon>Dikarya</taxon>
        <taxon>Ascomycota</taxon>
        <taxon>Pezizomycotina</taxon>
        <taxon>Sordariomycetes</taxon>
        <taxon>Hypocreomycetidae</taxon>
        <taxon>Glomerellales</taxon>
        <taxon>Glomerellaceae</taxon>
        <taxon>Colletotrichum</taxon>
        <taxon>Colletotrichum orbiculare species complex</taxon>
    </lineage>
</organism>
<keyword evidence="2" id="KW-1133">Transmembrane helix</keyword>
<evidence type="ECO:0000313" key="3">
    <source>
        <dbReference type="EMBL" id="TDZ21661.1"/>
    </source>
</evidence>
<evidence type="ECO:0000313" key="4">
    <source>
        <dbReference type="Proteomes" id="UP000014480"/>
    </source>
</evidence>
<gene>
    <name evidence="3" type="ORF">Cob_v005268</name>
</gene>
<feature type="compositionally biased region" description="Low complexity" evidence="1">
    <location>
        <begin position="47"/>
        <end position="68"/>
    </location>
</feature>
<feature type="transmembrane region" description="Helical" evidence="2">
    <location>
        <begin position="157"/>
        <end position="183"/>
    </location>
</feature>
<evidence type="ECO:0000256" key="2">
    <source>
        <dbReference type="SAM" id="Phobius"/>
    </source>
</evidence>
<keyword evidence="2" id="KW-0812">Transmembrane</keyword>